<dbReference type="EC" id="2.4.-.-" evidence="4"/>
<dbReference type="Pfam" id="PF12000">
    <property type="entry name" value="Glyco_trans_4_3"/>
    <property type="match status" value="1"/>
</dbReference>
<name>A0ABW4EDQ4_9RHOB</name>
<feature type="domain" description="Glycosyl transferase family 1" evidence="2">
    <location>
        <begin position="214"/>
        <end position="386"/>
    </location>
</feature>
<protein>
    <submittedName>
        <fullName evidence="4">Glycosyltransferase</fullName>
        <ecNumber evidence="4">2.4.-.-</ecNumber>
    </submittedName>
</protein>
<comment type="caution">
    <text evidence="4">The sequence shown here is derived from an EMBL/GenBank/DDBJ whole genome shotgun (WGS) entry which is preliminary data.</text>
</comment>
<dbReference type="RefSeq" id="WP_379914136.1">
    <property type="nucleotide sequence ID" value="NZ_JBHUDD010000042.1"/>
</dbReference>
<evidence type="ECO:0000259" key="2">
    <source>
        <dbReference type="Pfam" id="PF00534"/>
    </source>
</evidence>
<evidence type="ECO:0000313" key="4">
    <source>
        <dbReference type="EMBL" id="MFD1508975.1"/>
    </source>
</evidence>
<dbReference type="InterPro" id="IPR022623">
    <property type="entry name" value="Glyco_trans_4"/>
</dbReference>
<dbReference type="GO" id="GO:0016757">
    <property type="term" value="F:glycosyltransferase activity"/>
    <property type="evidence" value="ECO:0007669"/>
    <property type="project" value="UniProtKB-KW"/>
</dbReference>
<organism evidence="4 5">
    <name type="scientific">Lacimonas salitolerans</name>
    <dbReference type="NCBI Taxonomy" id="1323750"/>
    <lineage>
        <taxon>Bacteria</taxon>
        <taxon>Pseudomonadati</taxon>
        <taxon>Pseudomonadota</taxon>
        <taxon>Alphaproteobacteria</taxon>
        <taxon>Rhodobacterales</taxon>
        <taxon>Paracoccaceae</taxon>
        <taxon>Lacimonas</taxon>
    </lineage>
</organism>
<accession>A0ABW4EDQ4</accession>
<sequence>MDILFIHQNFPGQYKHLAPALAKAGHRCIALTLRVKEATTWNGVRVIPYAVKRGSGQNVHPWVVDFETKVVRAEACFAAARQLREQGFTPDIIVAHPGWGESMFLRDVWPSARIGLYQELYHRATWPHLNFDPEFEKGDPDAGLLRIRLKNLNNLVHLPVGDMGISPTEFQANTFPSPYREKISVIHDGIHTDQVVPNADAVLELPDGSKVTRNDEVITFVNRNLEPYRGYHIFMRALPQLLKERPNAQVLIVGGDEVSYGSSPPKGQTWKQIFIDEVRGKISTPNWSRVHFLGRIPYDQFLSLLQVSRVHVYLTYPFVLSWSLFEAMSVGAAIVASDTGPLHEAITPGKTGDLVDFFDGDALVAQVSALLDDPERRAAYGGAARDFVRSNYDLSTICLPRQMDWINRLAACKPGQIGE</sequence>
<feature type="domain" description="Glycosyl transferase family 4" evidence="3">
    <location>
        <begin position="25"/>
        <end position="194"/>
    </location>
</feature>
<keyword evidence="5" id="KW-1185">Reference proteome</keyword>
<dbReference type="SUPFAM" id="SSF53756">
    <property type="entry name" value="UDP-Glycosyltransferase/glycogen phosphorylase"/>
    <property type="match status" value="1"/>
</dbReference>
<keyword evidence="4" id="KW-0328">Glycosyltransferase</keyword>
<evidence type="ECO:0000259" key="3">
    <source>
        <dbReference type="Pfam" id="PF12000"/>
    </source>
</evidence>
<evidence type="ECO:0000313" key="5">
    <source>
        <dbReference type="Proteomes" id="UP001597186"/>
    </source>
</evidence>
<dbReference type="Pfam" id="PF00534">
    <property type="entry name" value="Glycos_transf_1"/>
    <property type="match status" value="1"/>
</dbReference>
<evidence type="ECO:0000256" key="1">
    <source>
        <dbReference type="ARBA" id="ARBA00022679"/>
    </source>
</evidence>
<dbReference type="Gene3D" id="3.40.50.2000">
    <property type="entry name" value="Glycogen Phosphorylase B"/>
    <property type="match status" value="2"/>
</dbReference>
<reference evidence="5" key="1">
    <citation type="journal article" date="2019" name="Int. J. Syst. Evol. Microbiol.">
        <title>The Global Catalogue of Microorganisms (GCM) 10K type strain sequencing project: providing services to taxonomists for standard genome sequencing and annotation.</title>
        <authorList>
            <consortium name="The Broad Institute Genomics Platform"/>
            <consortium name="The Broad Institute Genome Sequencing Center for Infectious Disease"/>
            <person name="Wu L."/>
            <person name="Ma J."/>
        </authorList>
    </citation>
    <scope>NUCLEOTIDE SEQUENCE [LARGE SCALE GENOMIC DNA]</scope>
    <source>
        <strain evidence="5">CGMCC 1.12477</strain>
    </source>
</reference>
<dbReference type="EMBL" id="JBHUDD010000042">
    <property type="protein sequence ID" value="MFD1508975.1"/>
    <property type="molecule type" value="Genomic_DNA"/>
</dbReference>
<dbReference type="Proteomes" id="UP001597186">
    <property type="component" value="Unassembled WGS sequence"/>
</dbReference>
<dbReference type="InterPro" id="IPR001296">
    <property type="entry name" value="Glyco_trans_1"/>
</dbReference>
<dbReference type="PANTHER" id="PTHR46401:SF2">
    <property type="entry name" value="GLYCOSYLTRANSFERASE WBBK-RELATED"/>
    <property type="match status" value="1"/>
</dbReference>
<proteinExistence type="predicted"/>
<keyword evidence="1 4" id="KW-0808">Transferase</keyword>
<gene>
    <name evidence="4" type="ORF">ACFTOW_06130</name>
</gene>
<dbReference type="PANTHER" id="PTHR46401">
    <property type="entry name" value="GLYCOSYLTRANSFERASE WBBK-RELATED"/>
    <property type="match status" value="1"/>
</dbReference>